<reference evidence="1 2" key="1">
    <citation type="submission" date="2021-03" db="EMBL/GenBank/DDBJ databases">
        <title>Whole genome sequence of Jiella sp. MQZ13P-4.</title>
        <authorList>
            <person name="Tuo L."/>
        </authorList>
    </citation>
    <scope>NUCLEOTIDE SEQUENCE [LARGE SCALE GENOMIC DNA]</scope>
    <source>
        <strain evidence="1 2">MQZ13P-4</strain>
    </source>
</reference>
<evidence type="ECO:0000313" key="2">
    <source>
        <dbReference type="Proteomes" id="UP000664288"/>
    </source>
</evidence>
<dbReference type="EMBL" id="JAFMPY010000004">
    <property type="protein sequence ID" value="MBO0902964.1"/>
    <property type="molecule type" value="Genomic_DNA"/>
</dbReference>
<gene>
    <name evidence="1" type="ORF">J1C47_04875</name>
</gene>
<keyword evidence="2" id="KW-1185">Reference proteome</keyword>
<organism evidence="1 2">
    <name type="scientific">Jiella sonneratiae</name>
    <dbReference type="NCBI Taxonomy" id="2816856"/>
    <lineage>
        <taxon>Bacteria</taxon>
        <taxon>Pseudomonadati</taxon>
        <taxon>Pseudomonadota</taxon>
        <taxon>Alphaproteobacteria</taxon>
        <taxon>Hyphomicrobiales</taxon>
        <taxon>Aurantimonadaceae</taxon>
        <taxon>Jiella</taxon>
    </lineage>
</organism>
<proteinExistence type="predicted"/>
<accession>A0ABS3IZX7</accession>
<name>A0ABS3IZX7_9HYPH</name>
<protein>
    <submittedName>
        <fullName evidence="1">Uncharacterized protein</fullName>
    </submittedName>
</protein>
<comment type="caution">
    <text evidence="1">The sequence shown here is derived from an EMBL/GenBank/DDBJ whole genome shotgun (WGS) entry which is preliminary data.</text>
</comment>
<sequence>MFLTIADLRRRRLWLEVRCVACRHTTFLPVGLLPRGLRDDLPVHLAAAFFRCRCGSKQLATVMVDLDAGKPKPPGP</sequence>
<evidence type="ECO:0000313" key="1">
    <source>
        <dbReference type="EMBL" id="MBO0902964.1"/>
    </source>
</evidence>
<dbReference type="Proteomes" id="UP000664288">
    <property type="component" value="Unassembled WGS sequence"/>
</dbReference>
<dbReference type="RefSeq" id="WP_207349602.1">
    <property type="nucleotide sequence ID" value="NZ_JAFMPY010000004.1"/>
</dbReference>